<feature type="domain" description="Mce/MlaD" evidence="1">
    <location>
        <begin position="75"/>
        <end position="148"/>
    </location>
</feature>
<dbReference type="InterPro" id="IPR005693">
    <property type="entry name" value="Mce"/>
</dbReference>
<reference evidence="3 4" key="1">
    <citation type="submission" date="2020-01" db="EMBL/GenBank/DDBJ databases">
        <title>Genetics and antimicrobial susceptibilities of Nocardia species isolated from the soil; a comparison with species isolated from humans.</title>
        <authorList>
            <person name="Carrasco G."/>
            <person name="Monzon S."/>
            <person name="Sansegundo M."/>
            <person name="Garcia E."/>
            <person name="Garrido N."/>
            <person name="Medina M.J."/>
            <person name="Villalon P."/>
            <person name="Ramirez-Arocha A.C."/>
            <person name="Jimenez P."/>
            <person name="Cuesta I."/>
            <person name="Valdezate S."/>
        </authorList>
    </citation>
    <scope>NUCLEOTIDE SEQUENCE [LARGE SCALE GENOMIC DNA]</scope>
    <source>
        <strain evidence="3 4">CNM20110626</strain>
    </source>
</reference>
<feature type="domain" description="Mammalian cell entry C-terminal" evidence="2">
    <location>
        <begin position="158"/>
        <end position="339"/>
    </location>
</feature>
<name>A0A6P1CTC8_9NOCA</name>
<dbReference type="AlphaFoldDB" id="A0A6P1CTC8"/>
<dbReference type="GO" id="GO:0005576">
    <property type="term" value="C:extracellular region"/>
    <property type="evidence" value="ECO:0007669"/>
    <property type="project" value="TreeGrafter"/>
</dbReference>
<dbReference type="NCBIfam" id="TIGR00996">
    <property type="entry name" value="Mtu_fam_mce"/>
    <property type="match status" value="1"/>
</dbReference>
<dbReference type="InterPro" id="IPR024516">
    <property type="entry name" value="Mce_C"/>
</dbReference>
<dbReference type="Proteomes" id="UP000471166">
    <property type="component" value="Unassembled WGS sequence"/>
</dbReference>
<gene>
    <name evidence="3" type="ORF">GV791_12600</name>
</gene>
<evidence type="ECO:0000313" key="3">
    <source>
        <dbReference type="EMBL" id="NEW33395.1"/>
    </source>
</evidence>
<dbReference type="Pfam" id="PF02470">
    <property type="entry name" value="MlaD"/>
    <property type="match status" value="1"/>
</dbReference>
<protein>
    <submittedName>
        <fullName evidence="3">MCE family protein</fullName>
    </submittedName>
</protein>
<accession>A0A6P1CTC8</accession>
<dbReference type="PANTHER" id="PTHR33371:SF15">
    <property type="entry name" value="LIPOPROTEIN LPRN"/>
    <property type="match status" value="1"/>
</dbReference>
<evidence type="ECO:0000259" key="1">
    <source>
        <dbReference type="Pfam" id="PF02470"/>
    </source>
</evidence>
<sequence length="396" mass="41235">MSAMSGRRAGASARAGMGIRIARMTNAGIRIARMGAVGMRLTAMTGAAVTALTLGGCAVTIDNLPLPQPGVDGPSYTLHAVFDDALNLPERARVKIGGTDVGVVTEIDTLDFRAEVELEISSEIQLPEGTRAELRQATPLGDIFIGLTLPEKRPDAALLTDGDTIDRAHTSAGASVEQLMVSMSMLLDGGALNQVARITSEMNSMIGGRGPQLAHLLTELTATLDALNQRTGQIDSVLHGLTGLTAVLNARKAELGAAAEQFPPLIGVIAENNQAIVDLTAKVSVTMAALGDFTTTTGEQFRSLFDSVQQLMGGFTRMGDNLAGTLDGLHTLYPSLQATTEGTALAVGARISYLSLGALTDPRGSRLPDGSDPAAFVGSLAQVLARVQERLQGGHR</sequence>
<evidence type="ECO:0000259" key="2">
    <source>
        <dbReference type="Pfam" id="PF11887"/>
    </source>
</evidence>
<comment type="caution">
    <text evidence="3">The sequence shown here is derived from an EMBL/GenBank/DDBJ whole genome shotgun (WGS) entry which is preliminary data.</text>
</comment>
<dbReference type="InterPro" id="IPR052336">
    <property type="entry name" value="MlaD_Phospholipid_Transporter"/>
</dbReference>
<evidence type="ECO:0000313" key="4">
    <source>
        <dbReference type="Proteomes" id="UP000471166"/>
    </source>
</evidence>
<dbReference type="EMBL" id="JAAGVB010000016">
    <property type="protein sequence ID" value="NEW33395.1"/>
    <property type="molecule type" value="Genomic_DNA"/>
</dbReference>
<dbReference type="PANTHER" id="PTHR33371">
    <property type="entry name" value="INTERMEMBRANE PHOSPHOLIPID TRANSPORT SYSTEM BINDING PROTEIN MLAD-RELATED"/>
    <property type="match status" value="1"/>
</dbReference>
<organism evidence="3 4">
    <name type="scientific">Nocardia cyriacigeorgica</name>
    <dbReference type="NCBI Taxonomy" id="135487"/>
    <lineage>
        <taxon>Bacteria</taxon>
        <taxon>Bacillati</taxon>
        <taxon>Actinomycetota</taxon>
        <taxon>Actinomycetes</taxon>
        <taxon>Mycobacteriales</taxon>
        <taxon>Nocardiaceae</taxon>
        <taxon>Nocardia</taxon>
    </lineage>
</organism>
<proteinExistence type="predicted"/>
<dbReference type="Pfam" id="PF11887">
    <property type="entry name" value="Mce4_CUP1"/>
    <property type="match status" value="1"/>
</dbReference>
<dbReference type="InterPro" id="IPR003399">
    <property type="entry name" value="Mce/MlaD"/>
</dbReference>